<dbReference type="STRING" id="225345.CLCHR_10350"/>
<sequence length="33" mass="3701">MIHGIGVRFMTDTYNAKVTNEVFDVSDDKAVKV</sequence>
<reference evidence="1 2" key="1">
    <citation type="submission" date="2017-03" db="EMBL/GenBank/DDBJ databases">
        <title>Genome sequence of Clostridium chromiireducens DSM 23318.</title>
        <authorList>
            <person name="Poehlein A."/>
            <person name="Daniel R."/>
        </authorList>
    </citation>
    <scope>NUCLEOTIDE SEQUENCE [LARGE SCALE GENOMIC DNA]</scope>
    <source>
        <strain evidence="1 2">DSM 23318</strain>
    </source>
</reference>
<evidence type="ECO:0000313" key="1">
    <source>
        <dbReference type="EMBL" id="OPJ64682.1"/>
    </source>
</evidence>
<dbReference type="EMBL" id="MZGT01000011">
    <property type="protein sequence ID" value="OPJ64682.1"/>
    <property type="molecule type" value="Genomic_DNA"/>
</dbReference>
<accession>A0A1V4IX97</accession>
<protein>
    <submittedName>
        <fullName evidence="1">Uncharacterized protein</fullName>
    </submittedName>
</protein>
<comment type="caution">
    <text evidence="1">The sequence shown here is derived from an EMBL/GenBank/DDBJ whole genome shotgun (WGS) entry which is preliminary data.</text>
</comment>
<organism evidence="1 2">
    <name type="scientific">Clostridium chromiireducens</name>
    <dbReference type="NCBI Taxonomy" id="225345"/>
    <lineage>
        <taxon>Bacteria</taxon>
        <taxon>Bacillati</taxon>
        <taxon>Bacillota</taxon>
        <taxon>Clostridia</taxon>
        <taxon>Eubacteriales</taxon>
        <taxon>Clostridiaceae</taxon>
        <taxon>Clostridium</taxon>
    </lineage>
</organism>
<gene>
    <name evidence="1" type="ORF">CLCHR_10350</name>
</gene>
<proteinExistence type="predicted"/>
<dbReference type="Proteomes" id="UP000191056">
    <property type="component" value="Unassembled WGS sequence"/>
</dbReference>
<name>A0A1V4IX97_9CLOT</name>
<keyword evidence="2" id="KW-1185">Reference proteome</keyword>
<evidence type="ECO:0000313" key="2">
    <source>
        <dbReference type="Proteomes" id="UP000191056"/>
    </source>
</evidence>
<dbReference type="AlphaFoldDB" id="A0A1V4IX97"/>